<keyword evidence="4" id="KW-1185">Reference proteome</keyword>
<protein>
    <recommendedName>
        <fullName evidence="2">Alpha/beta hydrolase fold-5 domain-containing protein</fullName>
    </recommendedName>
</protein>
<dbReference type="Gene3D" id="3.40.50.1820">
    <property type="entry name" value="alpha/beta hydrolase"/>
    <property type="match status" value="1"/>
</dbReference>
<dbReference type="InterPro" id="IPR029059">
    <property type="entry name" value="AB_hydrolase_5"/>
</dbReference>
<evidence type="ECO:0000256" key="1">
    <source>
        <dbReference type="SAM" id="Phobius"/>
    </source>
</evidence>
<name>A0AA40VLW8_9MICO</name>
<dbReference type="SUPFAM" id="SSF53474">
    <property type="entry name" value="alpha/beta-Hydrolases"/>
    <property type="match status" value="1"/>
</dbReference>
<keyword evidence="1" id="KW-1133">Transmembrane helix</keyword>
<reference evidence="3 4" key="1">
    <citation type="submission" date="2020-08" db="EMBL/GenBank/DDBJ databases">
        <title>Sequencing the genomes of 1000 actinobacteria strains.</title>
        <authorList>
            <person name="Klenk H.-P."/>
        </authorList>
    </citation>
    <scope>NUCLEOTIDE SEQUENCE [LARGE SCALE GENOMIC DNA]</scope>
    <source>
        <strain evidence="3 4">DSM 19600</strain>
    </source>
</reference>
<accession>A0AA40VLW8</accession>
<dbReference type="InterPro" id="IPR029058">
    <property type="entry name" value="AB_hydrolase_fold"/>
</dbReference>
<dbReference type="GO" id="GO:0016787">
    <property type="term" value="F:hydrolase activity"/>
    <property type="evidence" value="ECO:0007669"/>
    <property type="project" value="InterPro"/>
</dbReference>
<keyword evidence="1" id="KW-0472">Membrane</keyword>
<keyword evidence="1" id="KW-0812">Transmembrane</keyword>
<dbReference type="EMBL" id="JACIFH010000001">
    <property type="protein sequence ID" value="MBB4139814.1"/>
    <property type="molecule type" value="Genomic_DNA"/>
</dbReference>
<comment type="caution">
    <text evidence="3">The sequence shown here is derived from an EMBL/GenBank/DDBJ whole genome shotgun (WGS) entry which is preliminary data.</text>
</comment>
<dbReference type="Pfam" id="PF12695">
    <property type="entry name" value="Abhydrolase_5"/>
    <property type="match status" value="1"/>
</dbReference>
<organism evidence="3 4">
    <name type="scientific">Microbacterium invictum</name>
    <dbReference type="NCBI Taxonomy" id="515415"/>
    <lineage>
        <taxon>Bacteria</taxon>
        <taxon>Bacillati</taxon>
        <taxon>Actinomycetota</taxon>
        <taxon>Actinomycetes</taxon>
        <taxon>Micrococcales</taxon>
        <taxon>Microbacteriaceae</taxon>
        <taxon>Microbacterium</taxon>
    </lineage>
</organism>
<feature type="domain" description="Alpha/beta hydrolase fold-5" evidence="2">
    <location>
        <begin position="80"/>
        <end position="237"/>
    </location>
</feature>
<evidence type="ECO:0000313" key="4">
    <source>
        <dbReference type="Proteomes" id="UP000549113"/>
    </source>
</evidence>
<proteinExistence type="predicted"/>
<dbReference type="RefSeq" id="WP_248198867.1">
    <property type="nucleotide sequence ID" value="NZ_BAABCO010000001.1"/>
</dbReference>
<evidence type="ECO:0000313" key="3">
    <source>
        <dbReference type="EMBL" id="MBB4139814.1"/>
    </source>
</evidence>
<evidence type="ECO:0000259" key="2">
    <source>
        <dbReference type="Pfam" id="PF12695"/>
    </source>
</evidence>
<sequence>MTATSIPPRRRRRILWWVLGTIGGLLVAAVVGIVIWSQVGVYAAEPEPLAAVRADPGIRITDDSAGIIMVPTETASTGEGVVFIPGGKVDPWAYASTLSGLVADDGMTVVITKPWLNLAFFDLRPLTSFTDLAPDVGTWLVGGHSLGGVRACMMATDADGLALFASYCSTDLSDSGLPVLSLSGSEDGLSTPEKIADASDLLPAEAIFTEIPGASHASFGAYGPQAGDGTPTISLEDMTVQITENVGEFAAGGR</sequence>
<feature type="transmembrane region" description="Helical" evidence="1">
    <location>
        <begin position="14"/>
        <end position="36"/>
    </location>
</feature>
<dbReference type="Proteomes" id="UP000549113">
    <property type="component" value="Unassembled WGS sequence"/>
</dbReference>
<gene>
    <name evidence="3" type="ORF">BKA10_001608</name>
</gene>
<dbReference type="AlphaFoldDB" id="A0AA40VLW8"/>